<accession>A0AAV3Y5Y0</accession>
<dbReference type="GO" id="GO:0043565">
    <property type="term" value="F:sequence-specific DNA binding"/>
    <property type="evidence" value="ECO:0007669"/>
    <property type="project" value="TreeGrafter"/>
</dbReference>
<dbReference type="PANTHER" id="PTHR47055:SF3">
    <property type="entry name" value="PHORBOL-ESTER_DAG-TYPE DOMAIN-CONTAINING PROTEIN"/>
    <property type="match status" value="1"/>
</dbReference>
<dbReference type="Pfam" id="PF13843">
    <property type="entry name" value="DDE_Tnp_1_7"/>
    <property type="match status" value="1"/>
</dbReference>
<dbReference type="EMBL" id="BLXT01000480">
    <property type="protein sequence ID" value="GFN77498.1"/>
    <property type="molecule type" value="Genomic_DNA"/>
</dbReference>
<organism evidence="2 3">
    <name type="scientific">Plakobranchus ocellatus</name>
    <dbReference type="NCBI Taxonomy" id="259542"/>
    <lineage>
        <taxon>Eukaryota</taxon>
        <taxon>Metazoa</taxon>
        <taxon>Spiralia</taxon>
        <taxon>Lophotrochozoa</taxon>
        <taxon>Mollusca</taxon>
        <taxon>Gastropoda</taxon>
        <taxon>Heterobranchia</taxon>
        <taxon>Euthyneura</taxon>
        <taxon>Panpulmonata</taxon>
        <taxon>Sacoglossa</taxon>
        <taxon>Placobranchoidea</taxon>
        <taxon>Plakobranchidae</taxon>
        <taxon>Plakobranchus</taxon>
    </lineage>
</organism>
<dbReference type="Proteomes" id="UP000735302">
    <property type="component" value="Unassembled WGS sequence"/>
</dbReference>
<proteinExistence type="predicted"/>
<evidence type="ECO:0000259" key="1">
    <source>
        <dbReference type="Pfam" id="PF13843"/>
    </source>
</evidence>
<comment type="caution">
    <text evidence="2">The sequence shown here is derived from an EMBL/GenBank/DDBJ whole genome shotgun (WGS) entry which is preliminary data.</text>
</comment>
<dbReference type="PANTHER" id="PTHR47055">
    <property type="entry name" value="DDE_TNP_1_7 DOMAIN-CONTAINING PROTEIN"/>
    <property type="match status" value="1"/>
</dbReference>
<dbReference type="AlphaFoldDB" id="A0AAV3Y5Y0"/>
<evidence type="ECO:0000313" key="3">
    <source>
        <dbReference type="Proteomes" id="UP000735302"/>
    </source>
</evidence>
<reference evidence="2 3" key="1">
    <citation type="journal article" date="2021" name="Elife">
        <title>Chloroplast acquisition without the gene transfer in kleptoplastic sea slugs, Plakobranchus ocellatus.</title>
        <authorList>
            <person name="Maeda T."/>
            <person name="Takahashi S."/>
            <person name="Yoshida T."/>
            <person name="Shimamura S."/>
            <person name="Takaki Y."/>
            <person name="Nagai Y."/>
            <person name="Toyoda A."/>
            <person name="Suzuki Y."/>
            <person name="Arimoto A."/>
            <person name="Ishii H."/>
            <person name="Satoh N."/>
            <person name="Nishiyama T."/>
            <person name="Hasebe M."/>
            <person name="Maruyama T."/>
            <person name="Minagawa J."/>
            <person name="Obokata J."/>
            <person name="Shigenobu S."/>
        </authorList>
    </citation>
    <scope>NUCLEOTIDE SEQUENCE [LARGE SCALE GENOMIC DNA]</scope>
</reference>
<protein>
    <submittedName>
        <fullName evidence="2">PiggyBac transposable element-derived protein 3</fullName>
    </submittedName>
</protein>
<gene>
    <name evidence="2" type="ORF">PoB_000400400</name>
</gene>
<evidence type="ECO:0000313" key="2">
    <source>
        <dbReference type="EMBL" id="GFN77498.1"/>
    </source>
</evidence>
<dbReference type="InterPro" id="IPR029526">
    <property type="entry name" value="PGBD"/>
</dbReference>
<name>A0AAV3Y5Y0_9GAST</name>
<sequence length="148" mass="16954">MAKIRPLISDLNEKFKLYWPETQALNVDESMIPYYGRHQCKQFIQNKPIRYGHKIWCLNSPSGYLVQFEPYQGAGIVENKYGLGMGGSVVIALRKELPAKSYHLFFDNLFSSVPLFEELSAIGMSGTGTMRQNRVQKCPLSDKDDEER</sequence>
<dbReference type="InterPro" id="IPR052638">
    <property type="entry name" value="PiggyBac_TE-derived"/>
</dbReference>
<feature type="domain" description="PiggyBac transposable element-derived protein" evidence="1">
    <location>
        <begin position="2"/>
        <end position="139"/>
    </location>
</feature>
<keyword evidence="3" id="KW-1185">Reference proteome</keyword>